<dbReference type="GO" id="GO:0015074">
    <property type="term" value="P:DNA integration"/>
    <property type="evidence" value="ECO:0007669"/>
    <property type="project" value="InterPro"/>
</dbReference>
<dbReference type="PROSITE" id="PS51898">
    <property type="entry name" value="TYR_RECOMBINASE"/>
    <property type="match status" value="1"/>
</dbReference>
<reference evidence="4 5" key="1">
    <citation type="submission" date="2015-02" db="EMBL/GenBank/DDBJ databases">
        <title>Evolution of amylase-binding proteins of oral streptococcal species.</title>
        <authorList>
            <person name="Haase E.M."/>
        </authorList>
    </citation>
    <scope>NUCLEOTIDE SEQUENCE [LARGE SCALE GENOMIC DNA]</scope>
    <source>
        <strain evidence="4 5">G9B</strain>
    </source>
</reference>
<dbReference type="SUPFAM" id="SSF56349">
    <property type="entry name" value="DNA breaking-rejoining enzymes"/>
    <property type="match status" value="1"/>
</dbReference>
<accession>A0AAW3H754</accession>
<dbReference type="InterPro" id="IPR011010">
    <property type="entry name" value="DNA_brk_join_enz"/>
</dbReference>
<dbReference type="AlphaFoldDB" id="A0AAW3H754"/>
<dbReference type="Gene3D" id="1.10.443.10">
    <property type="entry name" value="Intergrase catalytic core"/>
    <property type="match status" value="1"/>
</dbReference>
<dbReference type="CDD" id="cd01189">
    <property type="entry name" value="INT_ICEBs1_C_like"/>
    <property type="match status" value="1"/>
</dbReference>
<evidence type="ECO:0000313" key="4">
    <source>
        <dbReference type="EMBL" id="KJQ58956.1"/>
    </source>
</evidence>
<dbReference type="Pfam" id="PF00589">
    <property type="entry name" value="Phage_integrase"/>
    <property type="match status" value="1"/>
</dbReference>
<dbReference type="InterPro" id="IPR002104">
    <property type="entry name" value="Integrase_catalytic"/>
</dbReference>
<protein>
    <submittedName>
        <fullName evidence="4">Integrase</fullName>
    </submittedName>
</protein>
<keyword evidence="2" id="KW-0233">DNA recombination</keyword>
<sequence>MYQEVINRYAKTHSQETVERFNVHVKSAVSMAVYEGLITRNFCTFAKVNSQNKGIETETKFLEVEEYLKLLEITNQKIEYQSYFILYLISVTGVRFGECLGFTWDDIDKQAKTVSVNKTWDYHTNTGFKPTKTKSSIRKIPLDQHTLLLLEKYKKILERK</sequence>
<dbReference type="RefSeq" id="WP_008809320.1">
    <property type="nucleotide sequence ID" value="NZ_CABKOS010000002.1"/>
</dbReference>
<evidence type="ECO:0000256" key="2">
    <source>
        <dbReference type="ARBA" id="ARBA00023172"/>
    </source>
</evidence>
<dbReference type="InterPro" id="IPR010998">
    <property type="entry name" value="Integrase_recombinase_N"/>
</dbReference>
<dbReference type="EMBL" id="JYGL01000001">
    <property type="protein sequence ID" value="KJQ58956.1"/>
    <property type="molecule type" value="Genomic_DNA"/>
</dbReference>
<name>A0AAW3H754_STRGN</name>
<evidence type="ECO:0000313" key="5">
    <source>
        <dbReference type="Proteomes" id="UP000033658"/>
    </source>
</evidence>
<dbReference type="GO" id="GO:0006310">
    <property type="term" value="P:DNA recombination"/>
    <property type="evidence" value="ECO:0007669"/>
    <property type="project" value="UniProtKB-KW"/>
</dbReference>
<dbReference type="Gene3D" id="1.10.150.130">
    <property type="match status" value="1"/>
</dbReference>
<comment type="caution">
    <text evidence="4">The sequence shown here is derived from an EMBL/GenBank/DDBJ whole genome shotgun (WGS) entry which is preliminary data.</text>
</comment>
<dbReference type="GO" id="GO:0003677">
    <property type="term" value="F:DNA binding"/>
    <property type="evidence" value="ECO:0007669"/>
    <property type="project" value="UniProtKB-KW"/>
</dbReference>
<evidence type="ECO:0000256" key="1">
    <source>
        <dbReference type="ARBA" id="ARBA00023125"/>
    </source>
</evidence>
<proteinExistence type="predicted"/>
<evidence type="ECO:0000259" key="3">
    <source>
        <dbReference type="PROSITE" id="PS51898"/>
    </source>
</evidence>
<keyword evidence="1" id="KW-0238">DNA-binding</keyword>
<organism evidence="4 5">
    <name type="scientific">Streptococcus gordonii</name>
    <dbReference type="NCBI Taxonomy" id="1302"/>
    <lineage>
        <taxon>Bacteria</taxon>
        <taxon>Bacillati</taxon>
        <taxon>Bacillota</taxon>
        <taxon>Bacilli</taxon>
        <taxon>Lactobacillales</taxon>
        <taxon>Streptococcaceae</taxon>
        <taxon>Streptococcus</taxon>
    </lineage>
</organism>
<dbReference type="InterPro" id="IPR013762">
    <property type="entry name" value="Integrase-like_cat_sf"/>
</dbReference>
<gene>
    <name evidence="4" type="ORF">TZ86_00801</name>
</gene>
<feature type="domain" description="Tyr recombinase" evidence="3">
    <location>
        <begin position="57"/>
        <end position="160"/>
    </location>
</feature>
<dbReference type="Proteomes" id="UP000033658">
    <property type="component" value="Unassembled WGS sequence"/>
</dbReference>